<name>A0A6J7S746_9ZZZZ</name>
<evidence type="ECO:0000256" key="1">
    <source>
        <dbReference type="SAM" id="MobiDB-lite"/>
    </source>
</evidence>
<proteinExistence type="predicted"/>
<protein>
    <submittedName>
        <fullName evidence="2">Unannotated protein</fullName>
    </submittedName>
</protein>
<organism evidence="2">
    <name type="scientific">freshwater metagenome</name>
    <dbReference type="NCBI Taxonomy" id="449393"/>
    <lineage>
        <taxon>unclassified sequences</taxon>
        <taxon>metagenomes</taxon>
        <taxon>ecological metagenomes</taxon>
    </lineage>
</organism>
<reference evidence="2" key="1">
    <citation type="submission" date="2020-05" db="EMBL/GenBank/DDBJ databases">
        <authorList>
            <person name="Chiriac C."/>
            <person name="Salcher M."/>
            <person name="Ghai R."/>
            <person name="Kavagutti S V."/>
        </authorList>
    </citation>
    <scope>NUCLEOTIDE SEQUENCE</scope>
</reference>
<dbReference type="EMBL" id="CAFBPS010000184">
    <property type="protein sequence ID" value="CAB5036879.1"/>
    <property type="molecule type" value="Genomic_DNA"/>
</dbReference>
<dbReference type="AlphaFoldDB" id="A0A6J7S746"/>
<feature type="compositionally biased region" description="Basic and acidic residues" evidence="1">
    <location>
        <begin position="54"/>
        <end position="73"/>
    </location>
</feature>
<accession>A0A6J7S746</accession>
<sequence>MLASVVTGEAIASPIITRLLKSDEDIKLPPAPVLAMTPLAPLKVDDAERLALKEQRKARKAVEQEEARRRREQMANARRK</sequence>
<gene>
    <name evidence="2" type="ORF">UFOPK4134_01677</name>
</gene>
<evidence type="ECO:0000313" key="2">
    <source>
        <dbReference type="EMBL" id="CAB5036879.1"/>
    </source>
</evidence>
<feature type="region of interest" description="Disordered" evidence="1">
    <location>
        <begin position="54"/>
        <end position="80"/>
    </location>
</feature>